<organism evidence="3">
    <name type="scientific">Trepomonas sp. PC1</name>
    <dbReference type="NCBI Taxonomy" id="1076344"/>
    <lineage>
        <taxon>Eukaryota</taxon>
        <taxon>Metamonada</taxon>
        <taxon>Diplomonadida</taxon>
        <taxon>Hexamitidae</taxon>
        <taxon>Hexamitinae</taxon>
        <taxon>Trepomonas</taxon>
    </lineage>
</organism>
<accession>A0A146KI99</accession>
<evidence type="ECO:0000259" key="2">
    <source>
        <dbReference type="Pfam" id="PF00535"/>
    </source>
</evidence>
<dbReference type="GO" id="GO:0016758">
    <property type="term" value="F:hexosyltransferase activity"/>
    <property type="evidence" value="ECO:0007669"/>
    <property type="project" value="UniProtKB-ARBA"/>
</dbReference>
<protein>
    <submittedName>
        <fullName evidence="3">Glycosyl transferase family 2 protein</fullName>
    </submittedName>
</protein>
<keyword evidence="3" id="KW-0808">Transferase</keyword>
<dbReference type="SUPFAM" id="SSF53448">
    <property type="entry name" value="Nucleotide-diphospho-sugar transferases"/>
    <property type="match status" value="1"/>
</dbReference>
<dbReference type="CDD" id="cd00761">
    <property type="entry name" value="Glyco_tranf_GTA_type"/>
    <property type="match status" value="1"/>
</dbReference>
<dbReference type="InterPro" id="IPR029044">
    <property type="entry name" value="Nucleotide-diphossugar_trans"/>
</dbReference>
<dbReference type="Gene3D" id="3.90.550.10">
    <property type="entry name" value="Spore Coat Polysaccharide Biosynthesis Protein SpsA, Chain A"/>
    <property type="match status" value="1"/>
</dbReference>
<reference evidence="3" key="1">
    <citation type="submission" date="2015-07" db="EMBL/GenBank/DDBJ databases">
        <title>Adaptation to a free-living lifestyle via gene acquisitions in the diplomonad Trepomonas sp. PC1.</title>
        <authorList>
            <person name="Xu F."/>
            <person name="Jerlstrom-Hultqvist J."/>
            <person name="Kolisko M."/>
            <person name="Simpson A.G.B."/>
            <person name="Roger A.J."/>
            <person name="Svard S.G."/>
            <person name="Andersson J.O."/>
        </authorList>
    </citation>
    <scope>NUCLEOTIDE SEQUENCE</scope>
    <source>
        <strain evidence="3">PC1</strain>
    </source>
</reference>
<evidence type="ECO:0000256" key="1">
    <source>
        <dbReference type="ARBA" id="ARBA00003301"/>
    </source>
</evidence>
<dbReference type="PANTHER" id="PTHR22916:SF3">
    <property type="entry name" value="UDP-GLCNAC:BETAGAL BETA-1,3-N-ACETYLGLUCOSAMINYLTRANSFERASE-LIKE PROTEIN 1"/>
    <property type="match status" value="1"/>
</dbReference>
<dbReference type="AlphaFoldDB" id="A0A146KI99"/>
<dbReference type="EMBL" id="GDID01000233">
    <property type="protein sequence ID" value="JAP96373.1"/>
    <property type="molecule type" value="Transcribed_RNA"/>
</dbReference>
<dbReference type="PANTHER" id="PTHR22916">
    <property type="entry name" value="GLYCOSYLTRANSFERASE"/>
    <property type="match status" value="1"/>
</dbReference>
<name>A0A146KI99_9EUKA</name>
<proteinExistence type="predicted"/>
<dbReference type="Pfam" id="PF00535">
    <property type="entry name" value="Glycos_transf_2"/>
    <property type="match status" value="1"/>
</dbReference>
<feature type="domain" description="Glycosyltransferase 2-like" evidence="2">
    <location>
        <begin position="16"/>
        <end position="100"/>
    </location>
</feature>
<evidence type="ECO:0000313" key="3">
    <source>
        <dbReference type="EMBL" id="JAP96373.1"/>
    </source>
</evidence>
<sequence length="493" mass="56494">MLQYIIYSLAEQISVSVIVLHYKHEFGVEQTINSISSQNLENIELLVVDDGSTDKSLDNIYKLSQKFKNKKIIPNKNRIGFAKARVQAINLAQGSYVLFMYSGSVFATQNSLRLMFETGINNQNAQIVHGKANNNVNAPLIFDLVTPPQSQIQTIKNFLTEGKLFNIALIKDIAKNYQPEKMLECPDDLGFMTFAANAVRSYIGIDQVVFIPFFQNNWNKQSFNYQEELLLMTKSVTRSINAESGLAKHFFSQLKSNIQIDKLTPEQQKIICSNYQLIDSRGKTYNLVELADLRQCNIEDGLEDELEFQRLLNKQIEEERLKNQNTANQKPVKFDAKQVVQQEMLKQAKSKLTVLILPAQQQKMDQSIQNIQKFAQVDFRIMDQPNKIKAERVKDIQSEYLIIVDAGEEVDYQMLLDEIQFGHPDLILFKKGDGQTIYSYNKKEQMLSVKGKAFATTLINQEYELTAKSEELILKDLQTNTKLIASIEINLKQ</sequence>
<comment type="function">
    <text evidence="1">Dolichyl-phosphate beta-glucosyltransferase involved in the glycosylation of glycoproteins through the synthesis of dolichyl beta-D-glucosyl phosphate which serves as a sugar donor for transfer of three glucose residues to the Man-9-GlcNAc-2-PP-dolichol precursor to N-glycans.</text>
</comment>
<dbReference type="InterPro" id="IPR001173">
    <property type="entry name" value="Glyco_trans_2-like"/>
</dbReference>
<gene>
    <name evidence="3" type="ORF">TPC1_10312</name>
</gene>